<comment type="caution">
    <text evidence="1">The sequence shown here is derived from an EMBL/GenBank/DDBJ whole genome shotgun (WGS) entry which is preliminary data.</text>
</comment>
<dbReference type="AlphaFoldDB" id="A0A0F9FG74"/>
<accession>A0A0F9FG74</accession>
<feature type="non-terminal residue" evidence="1">
    <location>
        <position position="772"/>
    </location>
</feature>
<dbReference type="EMBL" id="LAZR01021453">
    <property type="protein sequence ID" value="KKL85273.1"/>
    <property type="molecule type" value="Genomic_DNA"/>
</dbReference>
<organism evidence="1">
    <name type="scientific">marine sediment metagenome</name>
    <dbReference type="NCBI Taxonomy" id="412755"/>
    <lineage>
        <taxon>unclassified sequences</taxon>
        <taxon>metagenomes</taxon>
        <taxon>ecological metagenomes</taxon>
    </lineage>
</organism>
<protein>
    <submittedName>
        <fullName evidence="1">Uncharacterized protein</fullName>
    </submittedName>
</protein>
<reference evidence="1" key="1">
    <citation type="journal article" date="2015" name="Nature">
        <title>Complex archaea that bridge the gap between prokaryotes and eukaryotes.</title>
        <authorList>
            <person name="Spang A."/>
            <person name="Saw J.H."/>
            <person name="Jorgensen S.L."/>
            <person name="Zaremba-Niedzwiedzka K."/>
            <person name="Martijn J."/>
            <person name="Lind A.E."/>
            <person name="van Eijk R."/>
            <person name="Schleper C."/>
            <person name="Guy L."/>
            <person name="Ettema T.J."/>
        </authorList>
    </citation>
    <scope>NUCLEOTIDE SEQUENCE</scope>
</reference>
<feature type="non-terminal residue" evidence="1">
    <location>
        <position position="1"/>
    </location>
</feature>
<gene>
    <name evidence="1" type="ORF">LCGC14_1956380</name>
</gene>
<evidence type="ECO:0000313" key="1">
    <source>
        <dbReference type="EMBL" id="KKL85273.1"/>
    </source>
</evidence>
<sequence length="772" mass="88271">GTDWTMPYYPSGILRNDSIIEFSGANLPDEGTEFTLTYKLKFDFGAKYYGEINLGYTNGYNKSSIELKLPAEFLPKSNNSLAPMFTRFTDNFTSTLGQTVFVLDYGLDGVSSWSDSNFIIYNEQELIDLYGNFSKGVSTGHPKVDFTDAPLTDSLVNITYGVKSQYDLSYGFQKIYKSFSDSVRLLHNNDASPKIIDELDAQLSTYVLRNSSLYISLDDSSEKTMLKLMNLPLLYNPEILINFTLDEIILDLIETFGNDFNNLTIESKYITNDGYYEFYSDPLIIPLNYSEISGDIINNIYSIQFNKDIQAIYDMVGADSVDLEITLHQVGNSSNFIPYVILEDFTYLSDTHLVENYDRRPLDTEGNFDGRAAVNTPHYYQVFSQPFIDGFYGDSPFDLIEGAEVTVGLQNLPNTTLVSLNNYNFNDLGDSETLLVNNTNFYMIPNIGMFIDTYNLDEPLYQDGYLDLYYGSGTEVDGEKQYTTSITMDYEGDSIADYKSLITDYTPTSWENIYNFTNKFITTGAITVEGRVFYHQIFDLDVDTNSSSTMDTIFPDYEKNIYFGVQLPENFDIAEVKSIGEPYTYSLSVQGFPVGNYKSEYITIDTSNSGSYTPSTNLLTVDTDYGYDYDENGTGYILFFKPVIDFSSYTDADNKLMVDYWINHEFAKGSDYFIHEDPEDPFTSQIEWDYSFVDVNTFHLHPDFTSTTSYSVEYTALEWEKFNQDYINDGDDVFTFQPTEYYNISILYTGDTTTEIFSIQYIVPEGQYKEDY</sequence>
<name>A0A0F9FG74_9ZZZZ</name>
<proteinExistence type="predicted"/>